<organism evidence="1">
    <name type="scientific">bioreactor metagenome</name>
    <dbReference type="NCBI Taxonomy" id="1076179"/>
    <lineage>
        <taxon>unclassified sequences</taxon>
        <taxon>metagenomes</taxon>
        <taxon>ecological metagenomes</taxon>
    </lineage>
</organism>
<accession>A0A645EX77</accession>
<comment type="caution">
    <text evidence="1">The sequence shown here is derived from an EMBL/GenBank/DDBJ whole genome shotgun (WGS) entry which is preliminary data.</text>
</comment>
<evidence type="ECO:0000313" key="1">
    <source>
        <dbReference type="EMBL" id="MPN06507.1"/>
    </source>
</evidence>
<name>A0A645EX77_9ZZZZ</name>
<reference evidence="1" key="1">
    <citation type="submission" date="2019-08" db="EMBL/GenBank/DDBJ databases">
        <authorList>
            <person name="Kucharzyk K."/>
            <person name="Murdoch R.W."/>
            <person name="Higgins S."/>
            <person name="Loffler F."/>
        </authorList>
    </citation>
    <scope>NUCLEOTIDE SEQUENCE</scope>
</reference>
<dbReference type="EMBL" id="VSSQ01052413">
    <property type="protein sequence ID" value="MPN06507.1"/>
    <property type="molecule type" value="Genomic_DNA"/>
</dbReference>
<dbReference type="AlphaFoldDB" id="A0A645EX77"/>
<protein>
    <submittedName>
        <fullName evidence="1">Uncharacterized protein</fullName>
    </submittedName>
</protein>
<gene>
    <name evidence="1" type="ORF">SDC9_153763</name>
</gene>
<proteinExistence type="predicted"/>
<sequence length="95" mass="10417">MFTDTLSGLVSQIDKQNNLSLSSTSTSIFPTSPFWDKIPLVWVPLSASLPVEDVMTKPLLILKISKYLSKVVCPSCPPQLLSRGIYTTIGLFSLT</sequence>